<accession>A0AAE1VH88</accession>
<dbReference type="EMBL" id="JAVYJV010000009">
    <property type="protein sequence ID" value="KAK4363581.1"/>
    <property type="molecule type" value="Genomic_DNA"/>
</dbReference>
<protein>
    <submittedName>
        <fullName evidence="1">Uncharacterized protein</fullName>
    </submittedName>
</protein>
<dbReference type="Proteomes" id="UP001291623">
    <property type="component" value="Unassembled WGS sequence"/>
</dbReference>
<gene>
    <name evidence="1" type="ORF">RND71_018822</name>
</gene>
<sequence>MEERKPPFLFSTNSSLRRNPSRSRLVLFSRHLWKREDPMLPFAEDARPNGVKELMTFTPFSPVRHQTTTPYQSLRGS</sequence>
<evidence type="ECO:0000313" key="1">
    <source>
        <dbReference type="EMBL" id="KAK4363581.1"/>
    </source>
</evidence>
<organism evidence="1 2">
    <name type="scientific">Anisodus tanguticus</name>
    <dbReference type="NCBI Taxonomy" id="243964"/>
    <lineage>
        <taxon>Eukaryota</taxon>
        <taxon>Viridiplantae</taxon>
        <taxon>Streptophyta</taxon>
        <taxon>Embryophyta</taxon>
        <taxon>Tracheophyta</taxon>
        <taxon>Spermatophyta</taxon>
        <taxon>Magnoliopsida</taxon>
        <taxon>eudicotyledons</taxon>
        <taxon>Gunneridae</taxon>
        <taxon>Pentapetalae</taxon>
        <taxon>asterids</taxon>
        <taxon>lamiids</taxon>
        <taxon>Solanales</taxon>
        <taxon>Solanaceae</taxon>
        <taxon>Solanoideae</taxon>
        <taxon>Hyoscyameae</taxon>
        <taxon>Anisodus</taxon>
    </lineage>
</organism>
<comment type="caution">
    <text evidence="1">The sequence shown here is derived from an EMBL/GenBank/DDBJ whole genome shotgun (WGS) entry which is preliminary data.</text>
</comment>
<evidence type="ECO:0000313" key="2">
    <source>
        <dbReference type="Proteomes" id="UP001291623"/>
    </source>
</evidence>
<proteinExistence type="predicted"/>
<reference evidence="1" key="1">
    <citation type="submission" date="2023-12" db="EMBL/GenBank/DDBJ databases">
        <title>Genome assembly of Anisodus tanguticus.</title>
        <authorList>
            <person name="Wang Y.-J."/>
        </authorList>
    </citation>
    <scope>NUCLEOTIDE SEQUENCE</scope>
    <source>
        <strain evidence="1">KB-2021</strain>
        <tissue evidence="1">Leaf</tissue>
    </source>
</reference>
<dbReference type="AlphaFoldDB" id="A0AAE1VH88"/>
<name>A0AAE1VH88_9SOLA</name>
<keyword evidence="2" id="KW-1185">Reference proteome</keyword>